<gene>
    <name evidence="4" type="ORF">NE579_10105</name>
</gene>
<dbReference type="Pfam" id="PF01156">
    <property type="entry name" value="IU_nuc_hydro"/>
    <property type="match status" value="1"/>
</dbReference>
<evidence type="ECO:0000256" key="1">
    <source>
        <dbReference type="ARBA" id="ARBA00022801"/>
    </source>
</evidence>
<dbReference type="Proteomes" id="UP001204562">
    <property type="component" value="Unassembled WGS sequence"/>
</dbReference>
<name>A0AAW5JKU5_9FIRM</name>
<dbReference type="EMBL" id="JANFYS010000020">
    <property type="protein sequence ID" value="MCQ4770816.1"/>
    <property type="molecule type" value="Genomic_DNA"/>
</dbReference>
<keyword evidence="2" id="KW-0326">Glycosidase</keyword>
<dbReference type="AlphaFoldDB" id="A0AAW5JKU5"/>
<comment type="caution">
    <text evidence="4">The sequence shown here is derived from an EMBL/GenBank/DDBJ whole genome shotgun (WGS) entry which is preliminary data.</text>
</comment>
<feature type="domain" description="Inosine/uridine-preferring nucleoside hydrolase" evidence="3">
    <location>
        <begin position="3"/>
        <end position="303"/>
    </location>
</feature>
<organism evidence="4 5">
    <name type="scientific">Intestinimonas massiliensis</name>
    <name type="common">ex Afouda et al. 2020</name>
    <dbReference type="NCBI Taxonomy" id="1673721"/>
    <lineage>
        <taxon>Bacteria</taxon>
        <taxon>Bacillati</taxon>
        <taxon>Bacillota</taxon>
        <taxon>Clostridia</taxon>
        <taxon>Eubacteriales</taxon>
        <taxon>Intestinimonas</taxon>
    </lineage>
</organism>
<dbReference type="GO" id="GO:0006152">
    <property type="term" value="P:purine nucleoside catabolic process"/>
    <property type="evidence" value="ECO:0007669"/>
    <property type="project" value="TreeGrafter"/>
</dbReference>
<dbReference type="InterPro" id="IPR023186">
    <property type="entry name" value="IUNH"/>
</dbReference>
<evidence type="ECO:0000313" key="4">
    <source>
        <dbReference type="EMBL" id="MCQ4770816.1"/>
    </source>
</evidence>
<evidence type="ECO:0000259" key="3">
    <source>
        <dbReference type="Pfam" id="PF01156"/>
    </source>
</evidence>
<evidence type="ECO:0000313" key="5">
    <source>
        <dbReference type="Proteomes" id="UP001204562"/>
    </source>
</evidence>
<reference evidence="4" key="1">
    <citation type="submission" date="2022-06" db="EMBL/GenBank/DDBJ databases">
        <title>Isolation of gut microbiota from human fecal samples.</title>
        <authorList>
            <person name="Pamer E.G."/>
            <person name="Barat B."/>
            <person name="Waligurski E."/>
            <person name="Medina S."/>
            <person name="Paddock L."/>
            <person name="Mostad J."/>
        </authorList>
    </citation>
    <scope>NUCLEOTIDE SEQUENCE</scope>
    <source>
        <strain evidence="4">DFI.9.91</strain>
    </source>
</reference>
<dbReference type="InterPro" id="IPR001910">
    <property type="entry name" value="Inosine/uridine_hydrolase_dom"/>
</dbReference>
<evidence type="ECO:0000256" key="2">
    <source>
        <dbReference type="ARBA" id="ARBA00023295"/>
    </source>
</evidence>
<protein>
    <submittedName>
        <fullName evidence="4">Nucleoside hydrolase</fullName>
    </submittedName>
</protein>
<proteinExistence type="predicted"/>
<dbReference type="Gene3D" id="3.90.245.10">
    <property type="entry name" value="Ribonucleoside hydrolase-like"/>
    <property type="match status" value="1"/>
</dbReference>
<dbReference type="GO" id="GO:0008477">
    <property type="term" value="F:purine nucleosidase activity"/>
    <property type="evidence" value="ECO:0007669"/>
    <property type="project" value="TreeGrafter"/>
</dbReference>
<dbReference type="PANTHER" id="PTHR12304:SF4">
    <property type="entry name" value="URIDINE NUCLEOSIDASE"/>
    <property type="match status" value="1"/>
</dbReference>
<dbReference type="GO" id="GO:0005829">
    <property type="term" value="C:cytosol"/>
    <property type="evidence" value="ECO:0007669"/>
    <property type="project" value="TreeGrafter"/>
</dbReference>
<accession>A0AAW5JKU5</accession>
<keyword evidence="1 4" id="KW-0378">Hydrolase</keyword>
<dbReference type="RefSeq" id="WP_256304164.1">
    <property type="nucleotide sequence ID" value="NZ_JANFYS010000020.1"/>
</dbReference>
<dbReference type="InterPro" id="IPR036452">
    <property type="entry name" value="Ribo_hydro-like"/>
</dbReference>
<dbReference type="PANTHER" id="PTHR12304">
    <property type="entry name" value="INOSINE-URIDINE PREFERRING NUCLEOSIDE HYDROLASE"/>
    <property type="match status" value="1"/>
</dbReference>
<dbReference type="CDD" id="cd02650">
    <property type="entry name" value="nuc_hydro_CaPnhB"/>
    <property type="match status" value="1"/>
</dbReference>
<sequence length="314" mass="34162">MKIFIDCDPGVDDSIAILFALFRKDVEIVGISTSVGNVSASKGAENAMRILKLAGYEGKVPVCAGAEKPLRGECEDFPTFIHGDNGTGNVELPATSQRPMDMDVSDFMYQKACDHAGELVLISLGRMTNLANAMAKYPDYARKIKRVVAMGGTVYASGNVSPVVEANIGGDPEAADLAMQADWDMTLVGLDVTTVTHLTRADVDKLLRCCNPAKKDAVSFISKALQHYMNGSRIQNYTMEYSPLHDPLAMVVAVDPSVVTTRKMVTRVECGGTYCRGKIVVDLREQPIEGRFVEHCLEVNSRKALNELFAAFQN</sequence>
<dbReference type="SUPFAM" id="SSF53590">
    <property type="entry name" value="Nucleoside hydrolase"/>
    <property type="match status" value="1"/>
</dbReference>